<protein>
    <recommendedName>
        <fullName evidence="1">Probable queuosine precursor transporter</fullName>
        <shortName evidence="1">Q precursor transporter</shortName>
    </recommendedName>
</protein>
<feature type="transmembrane region" description="Helical" evidence="1">
    <location>
        <begin position="9"/>
        <end position="33"/>
    </location>
</feature>
<evidence type="ECO:0000256" key="1">
    <source>
        <dbReference type="HAMAP-Rule" id="MF_02088"/>
    </source>
</evidence>
<dbReference type="EMBL" id="CP048029">
    <property type="protein sequence ID" value="QIK38417.1"/>
    <property type="molecule type" value="Genomic_DNA"/>
</dbReference>
<reference evidence="3" key="1">
    <citation type="submission" date="2020-01" db="EMBL/GenBank/DDBJ databases">
        <title>Caldichromatium gen. nov., sp. nov., a thermophilic purple sulfur bacterium member of the family Chromatiaceae isolated from Nakabusa hot spring, Japan.</title>
        <authorList>
            <person name="Saini M.K."/>
            <person name="Hanada S."/>
            <person name="Tank M."/>
        </authorList>
    </citation>
    <scope>NUCLEOTIDE SEQUENCE [LARGE SCALE GENOMIC DNA]</scope>
    <source>
        <strain evidence="3">No.7</strain>
    </source>
</reference>
<dbReference type="GO" id="GO:0005886">
    <property type="term" value="C:plasma membrane"/>
    <property type="evidence" value="ECO:0007669"/>
    <property type="project" value="UniProtKB-SubCell"/>
</dbReference>
<keyword evidence="1" id="KW-1003">Cell membrane</keyword>
<name>A0A6G7VF48_9GAMM</name>
<dbReference type="AlphaFoldDB" id="A0A6G7VF48"/>
<gene>
    <name evidence="2" type="ORF">GWK36_10985</name>
</gene>
<organism evidence="2 3">
    <name type="scientific">Caldichromatium japonicum</name>
    <dbReference type="NCBI Taxonomy" id="2699430"/>
    <lineage>
        <taxon>Bacteria</taxon>
        <taxon>Pseudomonadati</taxon>
        <taxon>Pseudomonadota</taxon>
        <taxon>Gammaproteobacteria</taxon>
        <taxon>Chromatiales</taxon>
        <taxon>Chromatiaceae</taxon>
        <taxon>Caldichromatium</taxon>
    </lineage>
</organism>
<dbReference type="Proteomes" id="UP000502699">
    <property type="component" value="Chromosome"/>
</dbReference>
<comment type="similarity">
    <text evidence="1">Belongs to the vitamin uptake transporter (VUT/ECF) (TC 2.A.88) family. Q precursor transporter subfamily.</text>
</comment>
<accession>A0A6G7VF48</accession>
<dbReference type="InterPro" id="IPR003744">
    <property type="entry name" value="YhhQ"/>
</dbReference>
<comment type="function">
    <text evidence="1">Involved in the import of queuosine (Q) precursors, required for Q precursor salvage.</text>
</comment>
<dbReference type="HAMAP" id="MF_02088">
    <property type="entry name" value="Q_prec_transport"/>
    <property type="match status" value="1"/>
</dbReference>
<dbReference type="GO" id="GO:0022857">
    <property type="term" value="F:transmembrane transporter activity"/>
    <property type="evidence" value="ECO:0007669"/>
    <property type="project" value="UniProtKB-UniRule"/>
</dbReference>
<feature type="transmembrane region" description="Helical" evidence="1">
    <location>
        <begin position="169"/>
        <end position="193"/>
    </location>
</feature>
<dbReference type="KEGG" id="cjap:GWK36_10985"/>
<feature type="transmembrane region" description="Helical" evidence="1">
    <location>
        <begin position="213"/>
        <end position="234"/>
    </location>
</feature>
<sequence length="254" mass="28173">MCFDRSTKLFIILGGFFICNALIAEFLGVKIFALEETLGLEPFNWDLFGQSGSLSFTAGVLLWPVVFIMTDIINEYYGRRGVQFLSYLTVGLILYAFAFAYLAIALAPADWWISIQAEQGVPDMQAAFSAIFGQGMWIIVGSVIAFLIGQLVDVTIFHRIRRFTGQQHVWARATGSTLISQLIDSFVVLYIAFVIGPQHWPIDLFLAVGTVNYVYKFVVAIALTPLIYLGHAAIERYLGPELAHELRTAATAGV</sequence>
<keyword evidence="1" id="KW-0472">Membrane</keyword>
<dbReference type="PANTHER" id="PTHR34300:SF2">
    <property type="entry name" value="QUEUOSINE PRECURSOR TRANSPORTER-RELATED"/>
    <property type="match status" value="1"/>
</dbReference>
<evidence type="ECO:0000313" key="3">
    <source>
        <dbReference type="Proteomes" id="UP000502699"/>
    </source>
</evidence>
<feature type="transmembrane region" description="Helical" evidence="1">
    <location>
        <begin position="127"/>
        <end position="148"/>
    </location>
</feature>
<proteinExistence type="inferred from homology"/>
<comment type="subcellular location">
    <subcellularLocation>
        <location evidence="1">Cell inner membrane</location>
        <topology evidence="1">Multi-pass membrane protein</topology>
    </subcellularLocation>
</comment>
<keyword evidence="1" id="KW-0813">Transport</keyword>
<evidence type="ECO:0000313" key="2">
    <source>
        <dbReference type="EMBL" id="QIK38417.1"/>
    </source>
</evidence>
<feature type="transmembrane region" description="Helical" evidence="1">
    <location>
        <begin position="85"/>
        <end position="107"/>
    </location>
</feature>
<keyword evidence="1" id="KW-0997">Cell inner membrane</keyword>
<dbReference type="Pfam" id="PF02592">
    <property type="entry name" value="Vut_1"/>
    <property type="match status" value="1"/>
</dbReference>
<keyword evidence="1" id="KW-1133">Transmembrane helix</keyword>
<keyword evidence="3" id="KW-1185">Reference proteome</keyword>
<dbReference type="NCBIfam" id="TIGR00697">
    <property type="entry name" value="queuosine precursor transporter"/>
    <property type="match status" value="1"/>
</dbReference>
<feature type="transmembrane region" description="Helical" evidence="1">
    <location>
        <begin position="53"/>
        <end position="73"/>
    </location>
</feature>
<dbReference type="PANTHER" id="PTHR34300">
    <property type="entry name" value="QUEUOSINE PRECURSOR TRANSPORTER-RELATED"/>
    <property type="match status" value="1"/>
</dbReference>
<keyword evidence="1" id="KW-0812">Transmembrane</keyword>